<evidence type="ECO:0000256" key="2">
    <source>
        <dbReference type="ARBA" id="ARBA00022475"/>
    </source>
</evidence>
<dbReference type="CDD" id="cd03259">
    <property type="entry name" value="ABC_Carb_Solutes_like"/>
    <property type="match status" value="1"/>
</dbReference>
<dbReference type="InterPro" id="IPR017871">
    <property type="entry name" value="ABC_transporter-like_CS"/>
</dbReference>
<keyword evidence="7" id="KW-0406">Ion transport</keyword>
<organism evidence="10 11">
    <name type="scientific">Acanthopleuribacter pedis</name>
    <dbReference type="NCBI Taxonomy" id="442870"/>
    <lineage>
        <taxon>Bacteria</taxon>
        <taxon>Pseudomonadati</taxon>
        <taxon>Acidobacteriota</taxon>
        <taxon>Holophagae</taxon>
        <taxon>Acanthopleuribacterales</taxon>
        <taxon>Acanthopleuribacteraceae</taxon>
        <taxon>Acanthopleuribacter</taxon>
    </lineage>
</organism>
<dbReference type="InterPro" id="IPR008995">
    <property type="entry name" value="Mo/tungstate-bd_C_term_dom"/>
</dbReference>
<evidence type="ECO:0000256" key="1">
    <source>
        <dbReference type="ARBA" id="ARBA00022448"/>
    </source>
</evidence>
<keyword evidence="5 10" id="KW-0067">ATP-binding</keyword>
<name>A0A8J7QC26_9BACT</name>
<dbReference type="RefSeq" id="WP_207862863.1">
    <property type="nucleotide sequence ID" value="NZ_JAFREP010000045.1"/>
</dbReference>
<keyword evidence="8" id="KW-0472">Membrane</keyword>
<dbReference type="AlphaFoldDB" id="A0A8J7QC26"/>
<evidence type="ECO:0000256" key="6">
    <source>
        <dbReference type="ARBA" id="ARBA00023004"/>
    </source>
</evidence>
<keyword evidence="1" id="KW-0813">Transport</keyword>
<dbReference type="GO" id="GO:0043190">
    <property type="term" value="C:ATP-binding cassette (ABC) transporter complex"/>
    <property type="evidence" value="ECO:0007669"/>
    <property type="project" value="InterPro"/>
</dbReference>
<evidence type="ECO:0000256" key="4">
    <source>
        <dbReference type="ARBA" id="ARBA00022741"/>
    </source>
</evidence>
<dbReference type="Gene3D" id="2.40.50.100">
    <property type="match status" value="1"/>
</dbReference>
<dbReference type="PANTHER" id="PTHR42781">
    <property type="entry name" value="SPERMIDINE/PUTRESCINE IMPORT ATP-BINDING PROTEIN POTA"/>
    <property type="match status" value="1"/>
</dbReference>
<dbReference type="GO" id="GO:0005524">
    <property type="term" value="F:ATP binding"/>
    <property type="evidence" value="ECO:0007669"/>
    <property type="project" value="UniProtKB-KW"/>
</dbReference>
<dbReference type="Pfam" id="PF00005">
    <property type="entry name" value="ABC_tran"/>
    <property type="match status" value="1"/>
</dbReference>
<dbReference type="EMBL" id="JAFREP010000045">
    <property type="protein sequence ID" value="MBO1322891.1"/>
    <property type="molecule type" value="Genomic_DNA"/>
</dbReference>
<dbReference type="GO" id="GO:0015697">
    <property type="term" value="P:quaternary ammonium group transport"/>
    <property type="evidence" value="ECO:0007669"/>
    <property type="project" value="UniProtKB-ARBA"/>
</dbReference>
<evidence type="ECO:0000313" key="10">
    <source>
        <dbReference type="EMBL" id="MBO1322891.1"/>
    </source>
</evidence>
<evidence type="ECO:0000256" key="7">
    <source>
        <dbReference type="ARBA" id="ARBA00023065"/>
    </source>
</evidence>
<keyword evidence="4" id="KW-0547">Nucleotide-binding</keyword>
<evidence type="ECO:0000256" key="8">
    <source>
        <dbReference type="ARBA" id="ARBA00023136"/>
    </source>
</evidence>
<evidence type="ECO:0000259" key="9">
    <source>
        <dbReference type="PROSITE" id="PS50893"/>
    </source>
</evidence>
<dbReference type="Pfam" id="PF08402">
    <property type="entry name" value="TOBE_2"/>
    <property type="match status" value="1"/>
</dbReference>
<dbReference type="InterPro" id="IPR003593">
    <property type="entry name" value="AAA+_ATPase"/>
</dbReference>
<dbReference type="PROSITE" id="PS00211">
    <property type="entry name" value="ABC_TRANSPORTER_1"/>
    <property type="match status" value="1"/>
</dbReference>
<dbReference type="InterPro" id="IPR027417">
    <property type="entry name" value="P-loop_NTPase"/>
</dbReference>
<keyword evidence="3" id="KW-0410">Iron transport</keyword>
<dbReference type="PROSITE" id="PS50893">
    <property type="entry name" value="ABC_TRANSPORTER_2"/>
    <property type="match status" value="1"/>
</dbReference>
<proteinExistence type="predicted"/>
<protein>
    <submittedName>
        <fullName evidence="10">ABC transporter ATP-binding protein</fullName>
    </submittedName>
</protein>
<dbReference type="InterPro" id="IPR013611">
    <property type="entry name" value="Transp-assoc_OB_typ2"/>
</dbReference>
<dbReference type="SMART" id="SM00382">
    <property type="entry name" value="AAA"/>
    <property type="match status" value="1"/>
</dbReference>
<keyword evidence="2" id="KW-1003">Cell membrane</keyword>
<dbReference type="GO" id="GO:0016887">
    <property type="term" value="F:ATP hydrolysis activity"/>
    <property type="evidence" value="ECO:0007669"/>
    <property type="project" value="InterPro"/>
</dbReference>
<dbReference type="InterPro" id="IPR003439">
    <property type="entry name" value="ABC_transporter-like_ATP-bd"/>
</dbReference>
<dbReference type="GO" id="GO:0015408">
    <property type="term" value="F:ABC-type ferric iron transporter activity"/>
    <property type="evidence" value="ECO:0007669"/>
    <property type="project" value="InterPro"/>
</dbReference>
<accession>A0A8J7QC26</accession>
<evidence type="ECO:0000256" key="3">
    <source>
        <dbReference type="ARBA" id="ARBA00022496"/>
    </source>
</evidence>
<keyword evidence="6" id="KW-0408">Iron</keyword>
<dbReference type="SUPFAM" id="SSF50331">
    <property type="entry name" value="MOP-like"/>
    <property type="match status" value="1"/>
</dbReference>
<dbReference type="Gene3D" id="3.40.50.300">
    <property type="entry name" value="P-loop containing nucleotide triphosphate hydrolases"/>
    <property type="match status" value="1"/>
</dbReference>
<dbReference type="SUPFAM" id="SSF52540">
    <property type="entry name" value="P-loop containing nucleoside triphosphate hydrolases"/>
    <property type="match status" value="1"/>
</dbReference>
<evidence type="ECO:0000313" key="11">
    <source>
        <dbReference type="Proteomes" id="UP000664417"/>
    </source>
</evidence>
<feature type="domain" description="ABC transporter" evidence="9">
    <location>
        <begin position="11"/>
        <end position="244"/>
    </location>
</feature>
<dbReference type="Proteomes" id="UP000664417">
    <property type="component" value="Unassembled WGS sequence"/>
</dbReference>
<dbReference type="InterPro" id="IPR015853">
    <property type="entry name" value="ABC_transpr_FbpC"/>
</dbReference>
<reference evidence="10" key="1">
    <citation type="submission" date="2021-03" db="EMBL/GenBank/DDBJ databases">
        <authorList>
            <person name="Wang G."/>
        </authorList>
    </citation>
    <scope>NUCLEOTIDE SEQUENCE</scope>
    <source>
        <strain evidence="10">KCTC 12899</strain>
    </source>
</reference>
<gene>
    <name evidence="10" type="ORF">J3U88_30785</name>
</gene>
<sequence>MASETTEAPMLVWRGVCHHYTPGKPILRELDLSVAAGEILCLLGPSGCGKTTALRTVAGFEPITAGEITLDGTVVSRPGMVTPPEQRDVGLVFQEAALFPHLSIAENIAFGIWRRPKAEQAQRVGALLAMVALEGHGSKLPHQLSGGQRQRAALARAMAPSPRVILLDEPFSALDADLRRSLSREVRRILKDGGVTAVLVTHDQQEAFAMADRTALLHNGRLEQVAGARELYQQPATPFVAGFIGEGAFYPATVRKGNCDTGFHQWPARDDWAEGDAVQVFLRPEAVRIAREGSLEAEVVELDYRGGVSFLRARLREWPEVVLDVRDTGRGHRELGEKIHLHMPEETPPVFKHRGEVETKP</sequence>
<dbReference type="PANTHER" id="PTHR42781:SF4">
    <property type="entry name" value="SPERMIDINE_PUTRESCINE IMPORT ATP-BINDING PROTEIN POTA"/>
    <property type="match status" value="1"/>
</dbReference>
<comment type="caution">
    <text evidence="10">The sequence shown here is derived from an EMBL/GenBank/DDBJ whole genome shotgun (WGS) entry which is preliminary data.</text>
</comment>
<keyword evidence="11" id="KW-1185">Reference proteome</keyword>
<dbReference type="InterPro" id="IPR050093">
    <property type="entry name" value="ABC_SmlMolc_Importer"/>
</dbReference>
<dbReference type="FunFam" id="3.40.50.300:FF:000425">
    <property type="entry name" value="Probable ABC transporter, ATP-binding subunit"/>
    <property type="match status" value="1"/>
</dbReference>
<evidence type="ECO:0000256" key="5">
    <source>
        <dbReference type="ARBA" id="ARBA00022840"/>
    </source>
</evidence>